<protein>
    <recommendedName>
        <fullName evidence="3">TraB family protein</fullName>
    </recommendedName>
</protein>
<keyword evidence="2" id="KW-1185">Reference proteome</keyword>
<dbReference type="RefSeq" id="WP_176754871.1">
    <property type="nucleotide sequence ID" value="NZ_FMXN01000001.1"/>
</dbReference>
<proteinExistence type="predicted"/>
<dbReference type="CDD" id="cd14789">
    <property type="entry name" value="Tiki"/>
    <property type="match status" value="1"/>
</dbReference>
<dbReference type="Proteomes" id="UP000199626">
    <property type="component" value="Unassembled WGS sequence"/>
</dbReference>
<accession>A0A1G6A731</accession>
<reference evidence="2" key="1">
    <citation type="submission" date="2016-10" db="EMBL/GenBank/DDBJ databases">
        <authorList>
            <person name="Varghese N."/>
            <person name="Submissions S."/>
        </authorList>
    </citation>
    <scope>NUCLEOTIDE SEQUENCE [LARGE SCALE GENOMIC DNA]</scope>
    <source>
        <strain evidence="2">CGMCC 1.10824</strain>
    </source>
</reference>
<dbReference type="EMBL" id="FMXN01000001">
    <property type="protein sequence ID" value="SDB04271.1"/>
    <property type="molecule type" value="Genomic_DNA"/>
</dbReference>
<organism evidence="1 2">
    <name type="scientific">Pseudidiomarina indica</name>
    <dbReference type="NCBI Taxonomy" id="1159017"/>
    <lineage>
        <taxon>Bacteria</taxon>
        <taxon>Pseudomonadati</taxon>
        <taxon>Pseudomonadota</taxon>
        <taxon>Gammaproteobacteria</taxon>
        <taxon>Alteromonadales</taxon>
        <taxon>Idiomarinaceae</taxon>
        <taxon>Pseudidiomarina</taxon>
    </lineage>
</organism>
<sequence length="289" mass="33031">MRYLVSLLMFFIPFSSVGHVFFKLEHAEYPTSYLFGTMHMLCGPEVEIPANVQQAFIDSQQLVVEIDLTDIQQIREIQANIRQQPTNYLDEHLTEEQQTQLSERVEQVLQAPYPAMKEIRPFLLNALFMQHYMDCPDSMLLMDEAFITRAKMAQKTVVGLETALQQLQVFDSLPLAEQVTSLLEVALNPEQTKVELKALEELYLSDNSEALHRHILAESEGTPQFEEAVLIERNHRWVEQLQEILPQHSSFIAVGAGHLGGQDGLIQLLQQQGYQLTPIAVDFKAQTEH</sequence>
<dbReference type="InterPro" id="IPR002816">
    <property type="entry name" value="TraB/PrgY/GumN_fam"/>
</dbReference>
<evidence type="ECO:0008006" key="3">
    <source>
        <dbReference type="Google" id="ProtNLM"/>
    </source>
</evidence>
<dbReference type="AlphaFoldDB" id="A0A1G6A731"/>
<evidence type="ECO:0000313" key="1">
    <source>
        <dbReference type="EMBL" id="SDB04271.1"/>
    </source>
</evidence>
<evidence type="ECO:0000313" key="2">
    <source>
        <dbReference type="Proteomes" id="UP000199626"/>
    </source>
</evidence>
<dbReference type="InterPro" id="IPR047111">
    <property type="entry name" value="YbaP-like"/>
</dbReference>
<dbReference type="PANTHER" id="PTHR40590">
    <property type="entry name" value="CYTOPLASMIC PROTEIN-RELATED"/>
    <property type="match status" value="1"/>
</dbReference>
<dbReference type="STRING" id="1159017.SAMN02927930_00174"/>
<gene>
    <name evidence="1" type="ORF">SAMN02927930_00174</name>
</gene>
<dbReference type="PANTHER" id="PTHR40590:SF1">
    <property type="entry name" value="CYTOPLASMIC PROTEIN"/>
    <property type="match status" value="1"/>
</dbReference>
<dbReference type="Pfam" id="PF01963">
    <property type="entry name" value="TraB_PrgY_gumN"/>
    <property type="match status" value="1"/>
</dbReference>
<name>A0A1G6A731_9GAMM</name>